<keyword evidence="2" id="KW-1185">Reference proteome</keyword>
<dbReference type="STRING" id="880526.GCA_000427365_00579"/>
<dbReference type="RefSeq" id="WP_037291408.1">
    <property type="nucleotide sequence ID" value="NZ_UGVL01000001.1"/>
</dbReference>
<dbReference type="OrthoDB" id="964176at2"/>
<evidence type="ECO:0000313" key="1">
    <source>
        <dbReference type="EMBL" id="SUE33658.1"/>
    </source>
</evidence>
<reference evidence="1 2" key="1">
    <citation type="submission" date="2018-06" db="EMBL/GenBank/DDBJ databases">
        <authorList>
            <consortium name="Pathogen Informatics"/>
            <person name="Doyle S."/>
        </authorList>
    </citation>
    <scope>NUCLEOTIDE SEQUENCE [LARGE SCALE GENOMIC DNA]</scope>
    <source>
        <strain evidence="1 2">NCTC11190</strain>
    </source>
</reference>
<sequence>MNDLLKNILAELRVETLDEFDRNFVRKAFFDRPWPARRMDTGRGTLLAVTGRLRRSLRCSVGRASLAFFSDAAYFSIHNRGGKIPVTTGMRKYFWAMYYKNMQGVSFSLKTRQAANKRSERGNRLAEYYRSLALTTKKELTIPQRQIVGDHPKIGRIVRETCTRNVQEWIGRNIDPKFRKMIRK</sequence>
<dbReference type="Proteomes" id="UP000255233">
    <property type="component" value="Unassembled WGS sequence"/>
</dbReference>
<evidence type="ECO:0000313" key="2">
    <source>
        <dbReference type="Proteomes" id="UP000255233"/>
    </source>
</evidence>
<dbReference type="EMBL" id="UGVL01000001">
    <property type="protein sequence ID" value="SUE33658.1"/>
    <property type="molecule type" value="Genomic_DNA"/>
</dbReference>
<dbReference type="AlphaFoldDB" id="A0A379MPV2"/>
<accession>A0A379MPV2</accession>
<protein>
    <submittedName>
        <fullName evidence="1">Mu-like prophage protein gpG</fullName>
    </submittedName>
</protein>
<organism evidence="1 2">
    <name type="scientific">Rikenella microfusus</name>
    <dbReference type="NCBI Taxonomy" id="28139"/>
    <lineage>
        <taxon>Bacteria</taxon>
        <taxon>Pseudomonadati</taxon>
        <taxon>Bacteroidota</taxon>
        <taxon>Bacteroidia</taxon>
        <taxon>Bacteroidales</taxon>
        <taxon>Rikenellaceae</taxon>
        <taxon>Rikenella</taxon>
    </lineage>
</organism>
<proteinExistence type="predicted"/>
<gene>
    <name evidence="1" type="ORF">NCTC11190_00868</name>
</gene>
<name>A0A379MPV2_9BACT</name>